<dbReference type="PANTHER" id="PTHR42743">
    <property type="entry name" value="AMINO-ACID AMINOTRANSFERASE"/>
    <property type="match status" value="1"/>
</dbReference>
<dbReference type="RefSeq" id="WP_434027016.1">
    <property type="nucleotide sequence ID" value="NZ_BNBA01000012.1"/>
</dbReference>
<evidence type="ECO:0000256" key="1">
    <source>
        <dbReference type="ARBA" id="ARBA00009320"/>
    </source>
</evidence>
<dbReference type="InterPro" id="IPR036038">
    <property type="entry name" value="Aminotransferase-like"/>
</dbReference>
<keyword evidence="3" id="KW-1185">Reference proteome</keyword>
<protein>
    <recommendedName>
        <fullName evidence="4">Branched-chain amino acid aminotransferase</fullName>
    </recommendedName>
</protein>
<dbReference type="Pfam" id="PF01063">
    <property type="entry name" value="Aminotran_4"/>
    <property type="match status" value="1"/>
</dbReference>
<evidence type="ECO:0000313" key="2">
    <source>
        <dbReference type="EMBL" id="GHH53280.1"/>
    </source>
</evidence>
<evidence type="ECO:0000313" key="3">
    <source>
        <dbReference type="Proteomes" id="UP000623958"/>
    </source>
</evidence>
<dbReference type="InterPro" id="IPR043131">
    <property type="entry name" value="BCAT-like_N"/>
</dbReference>
<accession>A0A919F7Y6</accession>
<comment type="similarity">
    <text evidence="1">Belongs to the class-IV pyridoxal-phosphate-dependent aminotransferase family.</text>
</comment>
<reference evidence="2" key="1">
    <citation type="journal article" date="2014" name="Int. J. Syst. Evol. Microbiol.">
        <title>Complete genome sequence of Corynebacterium casei LMG S-19264T (=DSM 44701T), isolated from a smear-ripened cheese.</title>
        <authorList>
            <consortium name="US DOE Joint Genome Institute (JGI-PGF)"/>
            <person name="Walter F."/>
            <person name="Albersmeier A."/>
            <person name="Kalinowski J."/>
            <person name="Ruckert C."/>
        </authorList>
    </citation>
    <scope>NUCLEOTIDE SEQUENCE</scope>
    <source>
        <strain evidence="2">JCM 13306</strain>
    </source>
</reference>
<dbReference type="InterPro" id="IPR001544">
    <property type="entry name" value="Aminotrans_IV"/>
</dbReference>
<gene>
    <name evidence="2" type="ORF">GCM10009090_18330</name>
</gene>
<evidence type="ECO:0008006" key="4">
    <source>
        <dbReference type="Google" id="ProtNLM"/>
    </source>
</evidence>
<reference evidence="2" key="2">
    <citation type="submission" date="2020-09" db="EMBL/GenBank/DDBJ databases">
        <authorList>
            <person name="Sun Q."/>
            <person name="Ohkuma M."/>
        </authorList>
    </citation>
    <scope>NUCLEOTIDE SEQUENCE</scope>
    <source>
        <strain evidence="2">JCM 13306</strain>
    </source>
</reference>
<sequence>MQPTRDIFPDDPAAGAVLHDDRPATAADLAPLAFAGYAHFTAMQVRDGRVRGLDLHLQRLREASQAMFGRAIPDERVRSRMREALARSAPDASLTATVYSRTGEFSAADGGELGMLVRTGAAARPPAGPLALMAVTHQRALARYKHVGEVAKTWYLREAVARGFDDAAFVDPAGHVAEATIWNLAFWDGKEVVWPIADVLPGIAMGIARRQLRRLGVPQREQALALDDLAGLSAVVMNSWSPGVAVSRIGEVVLPPAPEFVRLLHEAHANEPLRSP</sequence>
<dbReference type="GO" id="GO:0046394">
    <property type="term" value="P:carboxylic acid biosynthetic process"/>
    <property type="evidence" value="ECO:0007669"/>
    <property type="project" value="UniProtKB-ARBA"/>
</dbReference>
<dbReference type="Proteomes" id="UP000623958">
    <property type="component" value="Unassembled WGS sequence"/>
</dbReference>
<organism evidence="2 3">
    <name type="scientific">Xanthomonas boreopolis</name>
    <dbReference type="NCBI Taxonomy" id="86183"/>
    <lineage>
        <taxon>Bacteria</taxon>
        <taxon>Pseudomonadati</taxon>
        <taxon>Pseudomonadota</taxon>
        <taxon>Gammaproteobacteria</taxon>
        <taxon>Lysobacterales</taxon>
        <taxon>Lysobacteraceae</taxon>
        <taxon>Xanthomonas</taxon>
    </lineage>
</organism>
<dbReference type="SUPFAM" id="SSF56752">
    <property type="entry name" value="D-aminoacid aminotransferase-like PLP-dependent enzymes"/>
    <property type="match status" value="1"/>
</dbReference>
<proteinExistence type="inferred from homology"/>
<dbReference type="AlphaFoldDB" id="A0A919F7Y6"/>
<dbReference type="EMBL" id="BNBA01000012">
    <property type="protein sequence ID" value="GHH53280.1"/>
    <property type="molecule type" value="Genomic_DNA"/>
</dbReference>
<dbReference type="PANTHER" id="PTHR42743:SF13">
    <property type="entry name" value="P-LOOP CONTAINING NUCLEOSIDE TRIPHOSPHATE HYDROLASE PROTEIN"/>
    <property type="match status" value="1"/>
</dbReference>
<name>A0A919F7Y6_9XANT</name>
<dbReference type="Gene3D" id="3.20.10.10">
    <property type="entry name" value="D-amino Acid Aminotransferase, subunit A, domain 2"/>
    <property type="match status" value="1"/>
</dbReference>
<dbReference type="InterPro" id="IPR050571">
    <property type="entry name" value="Class-IV_PLP-Dep_Aminotrnsfr"/>
</dbReference>
<comment type="caution">
    <text evidence="2">The sequence shown here is derived from an EMBL/GenBank/DDBJ whole genome shotgun (WGS) entry which is preliminary data.</text>
</comment>
<dbReference type="InterPro" id="IPR043132">
    <property type="entry name" value="BCAT-like_C"/>
</dbReference>
<dbReference type="NCBIfam" id="NF006734">
    <property type="entry name" value="PRK09266.1"/>
    <property type="match status" value="1"/>
</dbReference>
<dbReference type="GO" id="GO:0003824">
    <property type="term" value="F:catalytic activity"/>
    <property type="evidence" value="ECO:0007669"/>
    <property type="project" value="InterPro"/>
</dbReference>
<dbReference type="Gene3D" id="3.30.470.10">
    <property type="match status" value="1"/>
</dbReference>